<gene>
    <name evidence="2" type="ORF">BJ878DRAFT_72772</name>
</gene>
<proteinExistence type="predicted"/>
<reference evidence="2" key="1">
    <citation type="journal article" date="2021" name="IMA Fungus">
        <title>Genomic characterization of three marine fungi, including Emericellopsis atlantica sp. nov. with signatures of a generalist lifestyle and marine biomass degradation.</title>
        <authorList>
            <person name="Hagestad O.C."/>
            <person name="Hou L."/>
            <person name="Andersen J.H."/>
            <person name="Hansen E.H."/>
            <person name="Altermark B."/>
            <person name="Li C."/>
            <person name="Kuhnert E."/>
            <person name="Cox R.J."/>
            <person name="Crous P.W."/>
            <person name="Spatafora J.W."/>
            <person name="Lail K."/>
            <person name="Amirebrahimi M."/>
            <person name="Lipzen A."/>
            <person name="Pangilinan J."/>
            <person name="Andreopoulos W."/>
            <person name="Hayes R.D."/>
            <person name="Ng V."/>
            <person name="Grigoriev I.V."/>
            <person name="Jackson S.A."/>
            <person name="Sutton T.D.S."/>
            <person name="Dobson A.D.W."/>
            <person name="Rama T."/>
        </authorList>
    </citation>
    <scope>NUCLEOTIDE SEQUENCE</scope>
    <source>
        <strain evidence="2">TRa3180A</strain>
    </source>
</reference>
<feature type="domain" description="Clr5" evidence="1">
    <location>
        <begin position="34"/>
        <end position="87"/>
    </location>
</feature>
<name>A0A9P7Z2U1_9HELO</name>
<dbReference type="AlphaFoldDB" id="A0A9P7Z2U1"/>
<dbReference type="PANTHER" id="PTHR38788">
    <property type="entry name" value="CLR5 DOMAIN-CONTAINING PROTEIN"/>
    <property type="match status" value="1"/>
</dbReference>
<dbReference type="InterPro" id="IPR025676">
    <property type="entry name" value="Clr5_dom"/>
</dbReference>
<evidence type="ECO:0000313" key="2">
    <source>
        <dbReference type="EMBL" id="KAG9244389.1"/>
    </source>
</evidence>
<organism evidence="2 3">
    <name type="scientific">Calycina marina</name>
    <dbReference type="NCBI Taxonomy" id="1763456"/>
    <lineage>
        <taxon>Eukaryota</taxon>
        <taxon>Fungi</taxon>
        <taxon>Dikarya</taxon>
        <taxon>Ascomycota</taxon>
        <taxon>Pezizomycotina</taxon>
        <taxon>Leotiomycetes</taxon>
        <taxon>Helotiales</taxon>
        <taxon>Pezizellaceae</taxon>
        <taxon>Calycina</taxon>
    </lineage>
</organism>
<keyword evidence="3" id="KW-1185">Reference proteome</keyword>
<dbReference type="Proteomes" id="UP000887226">
    <property type="component" value="Unassembled WGS sequence"/>
</dbReference>
<dbReference type="OrthoDB" id="5986190at2759"/>
<dbReference type="PANTHER" id="PTHR38788:SF3">
    <property type="entry name" value="CLR5 DOMAIN-CONTAINING PROTEIN"/>
    <property type="match status" value="1"/>
</dbReference>
<sequence>MSAQQYSTIAPIQLQVRDWECSLSGRRAQKQQLSKEEWEKLRTLIQRWYIEENKTFRKIASLLSESHGFTPTKKQFSLRVTQWGFRKNTTKNERKQILEGTRHRVKAGGSNKVVSERTRQRWAQEVDHSAFGRIFDQDVAVQSSETDEKLPQALPELSYTESGESSQCPFTPISRNPLDSLDTVLGDTSDCWPWGDVDVLGSPQPFRFSRP</sequence>
<protein>
    <recommendedName>
        <fullName evidence="1">Clr5 domain-containing protein</fullName>
    </recommendedName>
</protein>
<evidence type="ECO:0000313" key="3">
    <source>
        <dbReference type="Proteomes" id="UP000887226"/>
    </source>
</evidence>
<evidence type="ECO:0000259" key="1">
    <source>
        <dbReference type="Pfam" id="PF14420"/>
    </source>
</evidence>
<comment type="caution">
    <text evidence="2">The sequence shown here is derived from an EMBL/GenBank/DDBJ whole genome shotgun (WGS) entry which is preliminary data.</text>
</comment>
<accession>A0A9P7Z2U1</accession>
<dbReference type="Pfam" id="PF14420">
    <property type="entry name" value="Clr5"/>
    <property type="match status" value="1"/>
</dbReference>
<dbReference type="EMBL" id="MU253909">
    <property type="protein sequence ID" value="KAG9244389.1"/>
    <property type="molecule type" value="Genomic_DNA"/>
</dbReference>